<sequence length="179" mass="19576">MVDGINITDVSSRDLRTHFAVVPQSPFLFEGSLRDNLDPFQLSDDSKIWEALEKCHVKEEVEAAGGLDIHVKESGTSFSVGQRQLLCLARAFLKSSKVLCLDECTASVDTQTASILQNAISSECRGMTVITIAHRISTVLNMDCILILDQGTLVEQGNPQVLLQDELSRFSSFAKASAM</sequence>
<dbReference type="PANTHER" id="PTHR24223">
    <property type="entry name" value="ATP-BINDING CASSETTE SUB-FAMILY C"/>
    <property type="match status" value="1"/>
</dbReference>
<evidence type="ECO:0000259" key="3">
    <source>
        <dbReference type="Pfam" id="PF00005"/>
    </source>
</evidence>
<dbReference type="Gene3D" id="3.40.50.300">
    <property type="entry name" value="P-loop containing nucleotide triphosphate hydrolases"/>
    <property type="match status" value="1"/>
</dbReference>
<protein>
    <recommendedName>
        <fullName evidence="3">ABC transporter domain-containing protein</fullName>
    </recommendedName>
</protein>
<dbReference type="GO" id="GO:0042626">
    <property type="term" value="F:ATPase-coupled transmembrane transporter activity"/>
    <property type="evidence" value="ECO:0007669"/>
    <property type="project" value="TreeGrafter"/>
</dbReference>
<proteinExistence type="predicted"/>
<dbReference type="Proteomes" id="UP001415857">
    <property type="component" value="Unassembled WGS sequence"/>
</dbReference>
<dbReference type="InterPro" id="IPR003439">
    <property type="entry name" value="ABC_transporter-like_ATP-bd"/>
</dbReference>
<name>A0AAP0RN50_LIQFO</name>
<feature type="domain" description="ABC transporter" evidence="3">
    <location>
        <begin position="2"/>
        <end position="106"/>
    </location>
</feature>
<keyword evidence="2" id="KW-0067">ATP-binding</keyword>
<dbReference type="GO" id="GO:0016020">
    <property type="term" value="C:membrane"/>
    <property type="evidence" value="ECO:0007669"/>
    <property type="project" value="TreeGrafter"/>
</dbReference>
<dbReference type="InterPro" id="IPR027417">
    <property type="entry name" value="P-loop_NTPase"/>
</dbReference>
<accession>A0AAP0RN50</accession>
<dbReference type="EMBL" id="JBBPBK010000007">
    <property type="protein sequence ID" value="KAK9280983.1"/>
    <property type="molecule type" value="Genomic_DNA"/>
</dbReference>
<dbReference type="PANTHER" id="PTHR24223:SF330">
    <property type="entry name" value="ATP-BINDING CASSETTE SUB-FAMILY C MEMBER 10"/>
    <property type="match status" value="1"/>
</dbReference>
<dbReference type="InterPro" id="IPR050173">
    <property type="entry name" value="ABC_transporter_C-like"/>
</dbReference>
<dbReference type="Pfam" id="PF00005">
    <property type="entry name" value="ABC_tran"/>
    <property type="match status" value="1"/>
</dbReference>
<dbReference type="GO" id="GO:0016887">
    <property type="term" value="F:ATP hydrolysis activity"/>
    <property type="evidence" value="ECO:0007669"/>
    <property type="project" value="InterPro"/>
</dbReference>
<evidence type="ECO:0000256" key="1">
    <source>
        <dbReference type="ARBA" id="ARBA00022741"/>
    </source>
</evidence>
<keyword evidence="1" id="KW-0547">Nucleotide-binding</keyword>
<evidence type="ECO:0000313" key="4">
    <source>
        <dbReference type="EMBL" id="KAK9280983.1"/>
    </source>
</evidence>
<dbReference type="AlphaFoldDB" id="A0AAP0RN50"/>
<keyword evidence="5" id="KW-1185">Reference proteome</keyword>
<reference evidence="4 5" key="1">
    <citation type="journal article" date="2024" name="Plant J.">
        <title>Genome sequences and population genomics reveal climatic adaptation and genomic divergence between two closely related sweetgum species.</title>
        <authorList>
            <person name="Xu W.Q."/>
            <person name="Ren C.Q."/>
            <person name="Zhang X.Y."/>
            <person name="Comes H.P."/>
            <person name="Liu X.H."/>
            <person name="Li Y.G."/>
            <person name="Kettle C.J."/>
            <person name="Jalonen R."/>
            <person name="Gaisberger H."/>
            <person name="Ma Y.Z."/>
            <person name="Qiu Y.X."/>
        </authorList>
    </citation>
    <scope>NUCLEOTIDE SEQUENCE [LARGE SCALE GENOMIC DNA]</scope>
    <source>
        <strain evidence="4">Hangzhou</strain>
    </source>
</reference>
<comment type="caution">
    <text evidence="4">The sequence shown here is derived from an EMBL/GenBank/DDBJ whole genome shotgun (WGS) entry which is preliminary data.</text>
</comment>
<evidence type="ECO:0000313" key="5">
    <source>
        <dbReference type="Proteomes" id="UP001415857"/>
    </source>
</evidence>
<organism evidence="4 5">
    <name type="scientific">Liquidambar formosana</name>
    <name type="common">Formosan gum</name>
    <dbReference type="NCBI Taxonomy" id="63359"/>
    <lineage>
        <taxon>Eukaryota</taxon>
        <taxon>Viridiplantae</taxon>
        <taxon>Streptophyta</taxon>
        <taxon>Embryophyta</taxon>
        <taxon>Tracheophyta</taxon>
        <taxon>Spermatophyta</taxon>
        <taxon>Magnoliopsida</taxon>
        <taxon>eudicotyledons</taxon>
        <taxon>Gunneridae</taxon>
        <taxon>Pentapetalae</taxon>
        <taxon>Saxifragales</taxon>
        <taxon>Altingiaceae</taxon>
        <taxon>Liquidambar</taxon>
    </lineage>
</organism>
<gene>
    <name evidence="4" type="ORF">L1049_003874</name>
</gene>
<dbReference type="SUPFAM" id="SSF52540">
    <property type="entry name" value="P-loop containing nucleoside triphosphate hydrolases"/>
    <property type="match status" value="1"/>
</dbReference>
<dbReference type="GO" id="GO:0005524">
    <property type="term" value="F:ATP binding"/>
    <property type="evidence" value="ECO:0007669"/>
    <property type="project" value="UniProtKB-KW"/>
</dbReference>
<evidence type="ECO:0000256" key="2">
    <source>
        <dbReference type="ARBA" id="ARBA00022840"/>
    </source>
</evidence>